<accession>A0A7Y7UIB7</accession>
<evidence type="ECO:0000313" key="1">
    <source>
        <dbReference type="EMBL" id="NVO87278.1"/>
    </source>
</evidence>
<dbReference type="RefSeq" id="WP_176817543.1">
    <property type="nucleotide sequence ID" value="NZ_JABXWP010000002.1"/>
</dbReference>
<dbReference type="AlphaFoldDB" id="A0A7Y7UIB7"/>
<evidence type="ECO:0000313" key="2">
    <source>
        <dbReference type="Proteomes" id="UP000542889"/>
    </source>
</evidence>
<dbReference type="Proteomes" id="UP000542889">
    <property type="component" value="Unassembled WGS sequence"/>
</dbReference>
<organism evidence="1 2">
    <name type="scientific">Lacticaseibacillus rhamnosus</name>
    <name type="common">Lactobacillus rhamnosus</name>
    <dbReference type="NCBI Taxonomy" id="47715"/>
    <lineage>
        <taxon>Bacteria</taxon>
        <taxon>Bacillati</taxon>
        <taxon>Bacillota</taxon>
        <taxon>Bacilli</taxon>
        <taxon>Lactobacillales</taxon>
        <taxon>Lactobacillaceae</taxon>
        <taxon>Lacticaseibacillus</taxon>
    </lineage>
</organism>
<sequence length="207" mass="23511">MVLKADFFDHYHYKTELTALCREYHLAASGTKAELNQRLRAVMLGEPPETPTRTSGPTAKVNLGAITLTTPLAGSGFAFNAAARHFFAAYFKTSKFAFTKPMAVIKRQAESRPELGLTVADLVAVYQATQTPAARKQFLAHNAEEQTYEWNRFVRDFFADPATAGYHSRLKVAAILWQQVKRTTAVKKYRHRLLDHYRADIRVFRKK</sequence>
<proteinExistence type="predicted"/>
<name>A0A7Y7UIB7_LACRH</name>
<dbReference type="Pfam" id="PF18953">
    <property type="entry name" value="SAP_new25"/>
    <property type="match status" value="1"/>
</dbReference>
<comment type="caution">
    <text evidence="1">The sequence shown here is derived from an EMBL/GenBank/DDBJ whole genome shotgun (WGS) entry which is preliminary data.</text>
</comment>
<gene>
    <name evidence="1" type="ORF">HWN39_02055</name>
</gene>
<dbReference type="EMBL" id="JABXWP010000002">
    <property type="protein sequence ID" value="NVO87278.1"/>
    <property type="molecule type" value="Genomic_DNA"/>
</dbReference>
<reference evidence="1 2" key="1">
    <citation type="submission" date="2020-06" db="EMBL/GenBank/DDBJ databases">
        <title>Lactobacillus rhamnosus QC,genome.</title>
        <authorList>
            <person name="Yi H."/>
            <person name="Jin M."/>
        </authorList>
    </citation>
    <scope>NUCLEOTIDE SEQUENCE [LARGE SCALE GENOMIC DNA]</scope>
    <source>
        <strain evidence="1 2">QC</strain>
    </source>
</reference>
<protein>
    <submittedName>
        <fullName evidence="1">SAP domain-containing protein</fullName>
    </submittedName>
</protein>